<dbReference type="EMBL" id="BGPR01000142">
    <property type="protein sequence ID" value="GBL98710.1"/>
    <property type="molecule type" value="Genomic_DNA"/>
</dbReference>
<accession>A0A4Y2C2K8</accession>
<evidence type="ECO:0000313" key="3">
    <source>
        <dbReference type="Proteomes" id="UP000499080"/>
    </source>
</evidence>
<organism evidence="2 3">
    <name type="scientific">Araneus ventricosus</name>
    <name type="common">Orbweaver spider</name>
    <name type="synonym">Epeira ventricosa</name>
    <dbReference type="NCBI Taxonomy" id="182803"/>
    <lineage>
        <taxon>Eukaryota</taxon>
        <taxon>Metazoa</taxon>
        <taxon>Ecdysozoa</taxon>
        <taxon>Arthropoda</taxon>
        <taxon>Chelicerata</taxon>
        <taxon>Arachnida</taxon>
        <taxon>Araneae</taxon>
        <taxon>Araneomorphae</taxon>
        <taxon>Entelegynae</taxon>
        <taxon>Araneoidea</taxon>
        <taxon>Araneidae</taxon>
        <taxon>Araneus</taxon>
    </lineage>
</organism>
<dbReference type="AlphaFoldDB" id="A0A4Y2C2K8"/>
<sequence length="86" mass="9706">MRENPQLCPWRWCIHPIYRDQPSHQSGYSAKPPVGRVHPAEEELSESSNIAGQCISQLSYGPKKTNQGMVDFMTVEMSRQAQSSTV</sequence>
<keyword evidence="3" id="KW-1185">Reference proteome</keyword>
<feature type="region of interest" description="Disordered" evidence="1">
    <location>
        <begin position="24"/>
        <end position="48"/>
    </location>
</feature>
<reference evidence="2 3" key="1">
    <citation type="journal article" date="2019" name="Sci. Rep.">
        <title>Orb-weaving spider Araneus ventricosus genome elucidates the spidroin gene catalogue.</title>
        <authorList>
            <person name="Kono N."/>
            <person name="Nakamura H."/>
            <person name="Ohtoshi R."/>
            <person name="Moran D.A.P."/>
            <person name="Shinohara A."/>
            <person name="Yoshida Y."/>
            <person name="Fujiwara M."/>
            <person name="Mori M."/>
            <person name="Tomita M."/>
            <person name="Arakawa K."/>
        </authorList>
    </citation>
    <scope>NUCLEOTIDE SEQUENCE [LARGE SCALE GENOMIC DNA]</scope>
</reference>
<evidence type="ECO:0000313" key="2">
    <source>
        <dbReference type="EMBL" id="GBL98710.1"/>
    </source>
</evidence>
<dbReference type="Proteomes" id="UP000499080">
    <property type="component" value="Unassembled WGS sequence"/>
</dbReference>
<comment type="caution">
    <text evidence="2">The sequence shown here is derived from an EMBL/GenBank/DDBJ whole genome shotgun (WGS) entry which is preliminary data.</text>
</comment>
<protein>
    <submittedName>
        <fullName evidence="2">Uncharacterized protein</fullName>
    </submittedName>
</protein>
<evidence type="ECO:0000256" key="1">
    <source>
        <dbReference type="SAM" id="MobiDB-lite"/>
    </source>
</evidence>
<gene>
    <name evidence="2" type="ORF">AVEN_8614_1</name>
</gene>
<proteinExistence type="predicted"/>
<name>A0A4Y2C2K8_ARAVE</name>